<evidence type="ECO:0000256" key="1">
    <source>
        <dbReference type="SAM" id="MobiDB-lite"/>
    </source>
</evidence>
<protein>
    <recommendedName>
        <fullName evidence="4">Lipoprotein</fullName>
    </recommendedName>
</protein>
<evidence type="ECO:0000313" key="2">
    <source>
        <dbReference type="EMBL" id="MFD2058924.1"/>
    </source>
</evidence>
<evidence type="ECO:0008006" key="4">
    <source>
        <dbReference type="Google" id="ProtNLM"/>
    </source>
</evidence>
<sequence length="219" mass="23696">MEYGGNVALARDLHRATQRNEEPVLFRYRCAIGGPTSTDEPQADDDTLTSQSNARNETMPGVLSVVAAFALAGGPNGSSPTPEETVAYFVHGLEQGAIPKYGQQADEPMKQVSRSPAIFTSTGPNEVGDKTETLRFIVTRLDDCTYKAEQQFEEDGAIYYRLTYEVRLGNVTALSFDSPPLTISLKGLVKSCSTDTEGSCDLTREPETIGPFFGEPGQA</sequence>
<name>A0ABW4WR10_9HYPH</name>
<dbReference type="RefSeq" id="WP_379027407.1">
    <property type="nucleotide sequence ID" value="NZ_JBHUGY010000080.1"/>
</dbReference>
<evidence type="ECO:0000313" key="3">
    <source>
        <dbReference type="Proteomes" id="UP001597349"/>
    </source>
</evidence>
<dbReference type="EMBL" id="JBHUGY010000080">
    <property type="protein sequence ID" value="MFD2058924.1"/>
    <property type="molecule type" value="Genomic_DNA"/>
</dbReference>
<dbReference type="Proteomes" id="UP001597349">
    <property type="component" value="Unassembled WGS sequence"/>
</dbReference>
<feature type="region of interest" description="Disordered" evidence="1">
    <location>
        <begin position="196"/>
        <end position="219"/>
    </location>
</feature>
<gene>
    <name evidence="2" type="ORF">ACFSQT_39360</name>
</gene>
<organism evidence="2 3">
    <name type="scientific">Mesorhizobium calcicola</name>
    <dbReference type="NCBI Taxonomy" id="1300310"/>
    <lineage>
        <taxon>Bacteria</taxon>
        <taxon>Pseudomonadati</taxon>
        <taxon>Pseudomonadota</taxon>
        <taxon>Alphaproteobacteria</taxon>
        <taxon>Hyphomicrobiales</taxon>
        <taxon>Phyllobacteriaceae</taxon>
        <taxon>Mesorhizobium</taxon>
    </lineage>
</organism>
<keyword evidence="3" id="KW-1185">Reference proteome</keyword>
<comment type="caution">
    <text evidence="2">The sequence shown here is derived from an EMBL/GenBank/DDBJ whole genome shotgun (WGS) entry which is preliminary data.</text>
</comment>
<reference evidence="3" key="1">
    <citation type="journal article" date="2019" name="Int. J. Syst. Evol. Microbiol.">
        <title>The Global Catalogue of Microorganisms (GCM) 10K type strain sequencing project: providing services to taxonomists for standard genome sequencing and annotation.</title>
        <authorList>
            <consortium name="The Broad Institute Genomics Platform"/>
            <consortium name="The Broad Institute Genome Sequencing Center for Infectious Disease"/>
            <person name="Wu L."/>
            <person name="Ma J."/>
        </authorList>
    </citation>
    <scope>NUCLEOTIDE SEQUENCE [LARGE SCALE GENOMIC DNA]</scope>
    <source>
        <strain evidence="3">CGMCC 1.16226</strain>
    </source>
</reference>
<feature type="region of interest" description="Disordered" evidence="1">
    <location>
        <begin position="32"/>
        <end position="56"/>
    </location>
</feature>
<accession>A0ABW4WR10</accession>
<proteinExistence type="predicted"/>